<name>A0A7J3I6E3_9CREN</name>
<dbReference type="AlphaFoldDB" id="A0A7J3I6E3"/>
<comment type="caution">
    <text evidence="1">The sequence shown here is derived from an EMBL/GenBank/DDBJ whole genome shotgun (WGS) entry which is preliminary data.</text>
</comment>
<proteinExistence type="predicted"/>
<reference evidence="1" key="1">
    <citation type="journal article" date="2020" name="mSystems">
        <title>Genome- and Community-Level Interaction Insights into Carbon Utilization and Element Cycling Functions of Hydrothermarchaeota in Hydrothermal Sediment.</title>
        <authorList>
            <person name="Zhou Z."/>
            <person name="Liu Y."/>
            <person name="Xu W."/>
            <person name="Pan J."/>
            <person name="Luo Z.H."/>
            <person name="Li M."/>
        </authorList>
    </citation>
    <scope>NUCLEOTIDE SEQUENCE [LARGE SCALE GENOMIC DNA]</scope>
    <source>
        <strain evidence="1">SpSt-618</strain>
        <strain evidence="2">SpSt-657</strain>
    </source>
</reference>
<evidence type="ECO:0000313" key="2">
    <source>
        <dbReference type="EMBL" id="HGQ17788.1"/>
    </source>
</evidence>
<accession>A0A7J3I6E3</accession>
<dbReference type="EMBL" id="DTAI01000060">
    <property type="protein sequence ID" value="HGN36289.1"/>
    <property type="molecule type" value="Genomic_DNA"/>
</dbReference>
<gene>
    <name evidence="1" type="ORF">ENT87_01875</name>
    <name evidence="2" type="ORF">ENU30_02235</name>
</gene>
<sequence>MVLELGGSEVDLEAPEAAAFIEMKDPDVYLFDRVFPWTWSLPMWIKGRVIGLILYSLYFSSCYMDDEARFKVDLLPDIDTTYMEKIVSLVKRFSSQHW</sequence>
<dbReference type="EMBL" id="DTBZ01000051">
    <property type="protein sequence ID" value="HGQ17788.1"/>
    <property type="molecule type" value="Genomic_DNA"/>
</dbReference>
<organism evidence="1">
    <name type="scientific">Ignisphaera aggregans</name>
    <dbReference type="NCBI Taxonomy" id="334771"/>
    <lineage>
        <taxon>Archaea</taxon>
        <taxon>Thermoproteota</taxon>
        <taxon>Thermoprotei</taxon>
        <taxon>Desulfurococcales</taxon>
        <taxon>Desulfurococcaceae</taxon>
        <taxon>Ignisphaera</taxon>
    </lineage>
</organism>
<evidence type="ECO:0000313" key="1">
    <source>
        <dbReference type="EMBL" id="HGN36289.1"/>
    </source>
</evidence>
<protein>
    <submittedName>
        <fullName evidence="1">Uncharacterized protein</fullName>
    </submittedName>
</protein>